<evidence type="ECO:0000256" key="5">
    <source>
        <dbReference type="ARBA" id="ARBA00023014"/>
    </source>
</evidence>
<keyword evidence="3" id="KW-0560">Oxidoreductase</keyword>
<dbReference type="InterPro" id="IPR002888">
    <property type="entry name" value="2Fe-2S-bd"/>
</dbReference>
<dbReference type="Gene3D" id="3.10.20.30">
    <property type="match status" value="1"/>
</dbReference>
<dbReference type="Pfam" id="PF01799">
    <property type="entry name" value="Fer2_2"/>
    <property type="match status" value="1"/>
</dbReference>
<dbReference type="InterPro" id="IPR036884">
    <property type="entry name" value="2Fe-2S-bd_dom_sf"/>
</dbReference>
<evidence type="ECO:0000256" key="2">
    <source>
        <dbReference type="ARBA" id="ARBA00022723"/>
    </source>
</evidence>
<dbReference type="InterPro" id="IPR001041">
    <property type="entry name" value="2Fe-2S_ferredoxin-type"/>
</dbReference>
<protein>
    <recommendedName>
        <fullName evidence="7">2Fe-2S ferredoxin-type domain-containing protein</fullName>
    </recommendedName>
</protein>
<evidence type="ECO:0000256" key="6">
    <source>
        <dbReference type="SAM" id="MobiDB-lite"/>
    </source>
</evidence>
<dbReference type="GO" id="GO:0016491">
    <property type="term" value="F:oxidoreductase activity"/>
    <property type="evidence" value="ECO:0007669"/>
    <property type="project" value="UniProtKB-KW"/>
</dbReference>
<dbReference type="InterPro" id="IPR036010">
    <property type="entry name" value="2Fe-2S_ferredoxin-like_sf"/>
</dbReference>
<keyword evidence="5" id="KW-0411">Iron-sulfur</keyword>
<dbReference type="PROSITE" id="PS51085">
    <property type="entry name" value="2FE2S_FER_2"/>
    <property type="match status" value="1"/>
</dbReference>
<dbReference type="InterPro" id="IPR051452">
    <property type="entry name" value="Diverse_Oxidoreductases"/>
</dbReference>
<evidence type="ECO:0000259" key="7">
    <source>
        <dbReference type="PROSITE" id="PS51085"/>
    </source>
</evidence>
<evidence type="ECO:0000313" key="8">
    <source>
        <dbReference type="EMBL" id="CAA9578425.1"/>
    </source>
</evidence>
<dbReference type="InterPro" id="IPR012675">
    <property type="entry name" value="Beta-grasp_dom_sf"/>
</dbReference>
<proteinExistence type="predicted"/>
<dbReference type="PROSITE" id="PS00197">
    <property type="entry name" value="2FE2S_FER_1"/>
    <property type="match status" value="1"/>
</dbReference>
<keyword evidence="4" id="KW-0408">Iron</keyword>
<gene>
    <name evidence="8" type="ORF">AVDCRST_MAG59-4368</name>
</gene>
<accession>A0A6J4VH75</accession>
<dbReference type="Pfam" id="PF00111">
    <property type="entry name" value="Fer2"/>
    <property type="match status" value="1"/>
</dbReference>
<evidence type="ECO:0000256" key="1">
    <source>
        <dbReference type="ARBA" id="ARBA00022714"/>
    </source>
</evidence>
<dbReference type="GO" id="GO:0046872">
    <property type="term" value="F:metal ion binding"/>
    <property type="evidence" value="ECO:0007669"/>
    <property type="project" value="UniProtKB-KW"/>
</dbReference>
<feature type="region of interest" description="Disordered" evidence="6">
    <location>
        <begin position="1"/>
        <end position="21"/>
    </location>
</feature>
<reference evidence="8" key="1">
    <citation type="submission" date="2020-02" db="EMBL/GenBank/DDBJ databases">
        <authorList>
            <person name="Meier V. D."/>
        </authorList>
    </citation>
    <scope>NUCLEOTIDE SEQUENCE</scope>
    <source>
        <strain evidence="8">AVDCRST_MAG59</strain>
    </source>
</reference>
<dbReference type="SUPFAM" id="SSF47741">
    <property type="entry name" value="CO dehydrogenase ISP C-domain like"/>
    <property type="match status" value="1"/>
</dbReference>
<dbReference type="PANTHER" id="PTHR44379">
    <property type="entry name" value="OXIDOREDUCTASE WITH IRON-SULFUR SUBUNIT"/>
    <property type="match status" value="1"/>
</dbReference>
<dbReference type="GO" id="GO:0051537">
    <property type="term" value="F:2 iron, 2 sulfur cluster binding"/>
    <property type="evidence" value="ECO:0007669"/>
    <property type="project" value="UniProtKB-KW"/>
</dbReference>
<dbReference type="FunFam" id="3.10.20.30:FF:000020">
    <property type="entry name" value="Xanthine dehydrogenase iron-sulfur subunit"/>
    <property type="match status" value="1"/>
</dbReference>
<dbReference type="EMBL" id="CADCWF010000322">
    <property type="protein sequence ID" value="CAA9578425.1"/>
    <property type="molecule type" value="Genomic_DNA"/>
</dbReference>
<dbReference type="CDD" id="cd00207">
    <property type="entry name" value="fer2"/>
    <property type="match status" value="1"/>
</dbReference>
<feature type="domain" description="2Fe-2S ferredoxin-type" evidence="7">
    <location>
        <begin position="22"/>
        <end position="98"/>
    </location>
</feature>
<dbReference type="PANTHER" id="PTHR44379:SF5">
    <property type="entry name" value="OXIDOREDUCTASE WITH IRON-SULFUR SUBUNIT"/>
    <property type="match status" value="1"/>
</dbReference>
<dbReference type="InterPro" id="IPR006058">
    <property type="entry name" value="2Fe2S_fd_BS"/>
</dbReference>
<sequence length="184" mass="19686">MPTTTERRSAPPSADPDLGRAVPVTMTVNGEAHTILVEPRRTLLDTLRHDLGLTGAKKVCDVGNCGACTVHLDGRPVYSCLLLAVDCADRTVTTIEGLAKGNALDPVQEAFVRRDAFQCGFCTPGQVMSLRALLDETPDPTDEQIARAVTGNLCRCGAYRNILEAGRLAAEIQAARRNDEGVGR</sequence>
<name>A0A6J4VH75_9BACT</name>
<evidence type="ECO:0000256" key="3">
    <source>
        <dbReference type="ARBA" id="ARBA00023002"/>
    </source>
</evidence>
<dbReference type="Gene3D" id="1.10.150.120">
    <property type="entry name" value="[2Fe-2S]-binding domain"/>
    <property type="match status" value="1"/>
</dbReference>
<keyword evidence="2" id="KW-0479">Metal-binding</keyword>
<evidence type="ECO:0000256" key="4">
    <source>
        <dbReference type="ARBA" id="ARBA00023004"/>
    </source>
</evidence>
<dbReference type="AlphaFoldDB" id="A0A6J4VH75"/>
<organism evidence="8">
    <name type="scientific">uncultured Thermomicrobiales bacterium</name>
    <dbReference type="NCBI Taxonomy" id="1645740"/>
    <lineage>
        <taxon>Bacteria</taxon>
        <taxon>Pseudomonadati</taxon>
        <taxon>Thermomicrobiota</taxon>
        <taxon>Thermomicrobia</taxon>
        <taxon>Thermomicrobiales</taxon>
        <taxon>environmental samples</taxon>
    </lineage>
</organism>
<keyword evidence="1" id="KW-0001">2Fe-2S</keyword>
<dbReference type="SUPFAM" id="SSF54292">
    <property type="entry name" value="2Fe-2S ferredoxin-like"/>
    <property type="match status" value="1"/>
</dbReference>